<dbReference type="PANTHER" id="PTHR21646">
    <property type="entry name" value="UBIQUITIN CARBOXYL-TERMINAL HYDROLASE"/>
    <property type="match status" value="1"/>
</dbReference>
<feature type="domain" description="USP" evidence="4">
    <location>
        <begin position="347"/>
        <end position="941"/>
    </location>
</feature>
<dbReference type="EMBL" id="AWWV01012077">
    <property type="protein sequence ID" value="OMO69177.1"/>
    <property type="molecule type" value="Genomic_DNA"/>
</dbReference>
<dbReference type="STRING" id="210143.A0A1R3HFN3"/>
<dbReference type="GO" id="GO:0006508">
    <property type="term" value="P:proteolysis"/>
    <property type="evidence" value="ECO:0007669"/>
    <property type="project" value="UniProtKB-KW"/>
</dbReference>
<keyword evidence="2" id="KW-0833">Ubl conjugation pathway</keyword>
<dbReference type="Gramene" id="OMO69177">
    <property type="protein sequence ID" value="OMO69177"/>
    <property type="gene ID" value="CCACVL1_19617"/>
</dbReference>
<dbReference type="EC" id="3.4.19.12" evidence="2"/>
<gene>
    <name evidence="5" type="ORF">CCACVL1_19617</name>
</gene>
<evidence type="ECO:0000256" key="2">
    <source>
        <dbReference type="RuleBase" id="RU366025"/>
    </source>
</evidence>
<comment type="catalytic activity">
    <reaction evidence="2">
        <text>Thiol-dependent hydrolysis of ester, thioester, amide, peptide and isopeptide bonds formed by the C-terminal Gly of ubiquitin (a 76-residue protein attached to proteins as an intracellular targeting signal).</text>
        <dbReference type="EC" id="3.4.19.12"/>
    </reaction>
</comment>
<evidence type="ECO:0000259" key="4">
    <source>
        <dbReference type="PROSITE" id="PS50235"/>
    </source>
</evidence>
<dbReference type="PANTHER" id="PTHR21646:SF75">
    <property type="entry name" value="UBIQUITIN CARBOXYL-TERMINAL HYDROLASE"/>
    <property type="match status" value="1"/>
</dbReference>
<comment type="function">
    <text evidence="2">Recognizes and hydrolyzes the peptide bond at the C-terminal Gly of ubiquitin. Involved in the processing of poly-ubiquitin precursors as well as that of ubiquitinated proteins.</text>
</comment>
<dbReference type="SUPFAM" id="SSF54001">
    <property type="entry name" value="Cysteine proteinases"/>
    <property type="match status" value="1"/>
</dbReference>
<evidence type="ECO:0000313" key="6">
    <source>
        <dbReference type="Proteomes" id="UP000188268"/>
    </source>
</evidence>
<name>A0A1R3HFN3_COCAP</name>
<dbReference type="PROSITE" id="PS00972">
    <property type="entry name" value="USP_1"/>
    <property type="match status" value="1"/>
</dbReference>
<dbReference type="Proteomes" id="UP000188268">
    <property type="component" value="Unassembled WGS sequence"/>
</dbReference>
<dbReference type="InterPro" id="IPR018200">
    <property type="entry name" value="USP_CS"/>
</dbReference>
<dbReference type="InterPro" id="IPR038765">
    <property type="entry name" value="Papain-like_cys_pep_sf"/>
</dbReference>
<organism evidence="5 6">
    <name type="scientific">Corchorus capsularis</name>
    <name type="common">Jute</name>
    <dbReference type="NCBI Taxonomy" id="210143"/>
    <lineage>
        <taxon>Eukaryota</taxon>
        <taxon>Viridiplantae</taxon>
        <taxon>Streptophyta</taxon>
        <taxon>Embryophyta</taxon>
        <taxon>Tracheophyta</taxon>
        <taxon>Spermatophyta</taxon>
        <taxon>Magnoliopsida</taxon>
        <taxon>eudicotyledons</taxon>
        <taxon>Gunneridae</taxon>
        <taxon>Pentapetalae</taxon>
        <taxon>rosids</taxon>
        <taxon>malvids</taxon>
        <taxon>Malvales</taxon>
        <taxon>Malvaceae</taxon>
        <taxon>Grewioideae</taxon>
        <taxon>Apeibeae</taxon>
        <taxon>Corchorus</taxon>
    </lineage>
</organism>
<dbReference type="Pfam" id="PF25242">
    <property type="entry name" value="Ubiquitin_UBP8"/>
    <property type="match status" value="1"/>
</dbReference>
<dbReference type="InterPro" id="IPR057372">
    <property type="entry name" value="Ubiquitin_UBP8/5"/>
</dbReference>
<dbReference type="AlphaFoldDB" id="A0A1R3HFN3"/>
<dbReference type="Gene3D" id="3.90.70.10">
    <property type="entry name" value="Cysteine proteinases"/>
    <property type="match status" value="2"/>
</dbReference>
<reference evidence="5 6" key="1">
    <citation type="submission" date="2013-09" db="EMBL/GenBank/DDBJ databases">
        <title>Corchorus capsularis genome sequencing.</title>
        <authorList>
            <person name="Alam M."/>
            <person name="Haque M.S."/>
            <person name="Islam M.S."/>
            <person name="Emdad E.M."/>
            <person name="Islam M.M."/>
            <person name="Ahmed B."/>
            <person name="Halim A."/>
            <person name="Hossen Q.M.M."/>
            <person name="Hossain M.Z."/>
            <person name="Ahmed R."/>
            <person name="Khan M.M."/>
            <person name="Islam R."/>
            <person name="Rashid M.M."/>
            <person name="Khan S.A."/>
            <person name="Rahman M.S."/>
            <person name="Alam M."/>
        </authorList>
    </citation>
    <scope>NUCLEOTIDE SEQUENCE [LARGE SCALE GENOMIC DNA]</scope>
    <source>
        <strain evidence="6">cv. CVL-1</strain>
        <tissue evidence="5">Whole seedling</tissue>
    </source>
</reference>
<evidence type="ECO:0000256" key="1">
    <source>
        <dbReference type="ARBA" id="ARBA00009085"/>
    </source>
</evidence>
<feature type="region of interest" description="Disordered" evidence="3">
    <location>
        <begin position="302"/>
        <end position="325"/>
    </location>
</feature>
<comment type="similarity">
    <text evidence="1 2">Belongs to the peptidase C19 family.</text>
</comment>
<evidence type="ECO:0000256" key="3">
    <source>
        <dbReference type="SAM" id="MobiDB-lite"/>
    </source>
</evidence>
<dbReference type="PROSITE" id="PS50235">
    <property type="entry name" value="USP_3"/>
    <property type="match status" value="1"/>
</dbReference>
<accession>A0A1R3HFN3</accession>
<comment type="caution">
    <text evidence="5">The sequence shown here is derived from an EMBL/GenBank/DDBJ whole genome shotgun (WGS) entry which is preliminary data.</text>
</comment>
<dbReference type="OMA" id="GSCQLIW"/>
<dbReference type="CDD" id="cd02674">
    <property type="entry name" value="Peptidase_C19R"/>
    <property type="match status" value="1"/>
</dbReference>
<keyword evidence="2 5" id="KW-0378">Hydrolase</keyword>
<evidence type="ECO:0000313" key="5">
    <source>
        <dbReference type="EMBL" id="OMO69177.1"/>
    </source>
</evidence>
<proteinExistence type="inferred from homology"/>
<sequence length="944" mass="107319">MKGLREKLNSSIIIAKTTTRLLSLKLTGLSISSALRLLKAVLSRALRASVFLFSMDDLFSSEDDDRLFDADYNPYARKRPLSSRLDRDEEDETLYEDANHQKLYLVPYRWWTEAQRSKADQIGGILYSVLTNDDNVDSEIVLDLRKEDNSGDREKAEEGVSGRAYALVNEALWLRTLKWHNDNTSERDAWNPFVADDQLQEVFPLQISLSFSPETSSLLVRISLKDNLIYHYMRACSIFSSQSELLQIWDFSGQTSQFVMNEIINGPGVSPGKPGKEILLKLHVHGFFVSTNATNENLAEQSRTENSFGKSGTKTYGSTDNRSSYLRLTGTPPSGSGYRGIGQLGLTGLENLGNTCFMNSAIQCLVHTPQIVDYFLGDYQKDINHENPLGMNGELALAFGELLRKLWAPGAMPVAPRMFKYKLAKYAPQFSGYNQHDSQEFLAFLLDGLHEDLNRVKCKPYIEAKDAEGRPDEEVAEEYWRNHLARNDSIIVDVCQGQYRSTLVCPACQKVSVTFDPFMYLTLPLPSTTMRTMTLTVISTDGSMLPTSFTVTVPKSAMLRDLIDTLSVACSLRNDETLLIAEIYRNKIFRLLDDPSDSLSLIRDEDTLVAYRLPKVSESYTLVVFLHEHQQEERPDGFCTMSSKLFGVPLVATIPDHSSESDIHEQFLKLLSPFLMPVEDVINDCDADKKVNTVNENSLMEDIVSPSVSDGAAVSDSGAENDSHLNDDFEFYFNGIKPLELKMNEPTQISRSMKKLDITVRWPDKMIEKYDTCLLSSLPEVFKQQLSTRPQESISLYKCLENFLQEEPLGPDDMWYCPSCKKPQQAKKKLDLWRLPEVLVIHLKRFSYSRFLKNKLETYVDFPIHDLNLSNYISHIDIQLPYCYQLYAISNHYGGMGGGHYTAFVDHGHGRWYEFDDNKVLPVSEDRIKTSAAYVLFYRRVRDA</sequence>
<keyword evidence="2" id="KW-0788">Thiol protease</keyword>
<dbReference type="PROSITE" id="PS00973">
    <property type="entry name" value="USP_2"/>
    <property type="match status" value="1"/>
</dbReference>
<keyword evidence="6" id="KW-1185">Reference proteome</keyword>
<dbReference type="GO" id="GO:0004843">
    <property type="term" value="F:cysteine-type deubiquitinase activity"/>
    <property type="evidence" value="ECO:0007669"/>
    <property type="project" value="UniProtKB-UniRule"/>
</dbReference>
<dbReference type="InterPro" id="IPR050185">
    <property type="entry name" value="Ub_carboxyl-term_hydrolase"/>
</dbReference>
<dbReference type="OrthoDB" id="292964at2759"/>
<dbReference type="GO" id="GO:0016579">
    <property type="term" value="P:protein deubiquitination"/>
    <property type="evidence" value="ECO:0007669"/>
    <property type="project" value="InterPro"/>
</dbReference>
<keyword evidence="2" id="KW-0645">Protease</keyword>
<dbReference type="Pfam" id="PF00443">
    <property type="entry name" value="UCH"/>
    <property type="match status" value="1"/>
</dbReference>
<protein>
    <recommendedName>
        <fullName evidence="2">Ubiquitin carboxyl-terminal hydrolase</fullName>
        <ecNumber evidence="2">3.4.19.12</ecNumber>
    </recommendedName>
</protein>
<dbReference type="InterPro" id="IPR028889">
    <property type="entry name" value="USP"/>
</dbReference>
<dbReference type="InterPro" id="IPR001394">
    <property type="entry name" value="Peptidase_C19_UCH"/>
</dbReference>